<feature type="chain" id="PRO_5045760958" description="Alpha-L-arabinofuranosidase C-terminal domain-containing protein" evidence="1">
    <location>
        <begin position="23"/>
        <end position="572"/>
    </location>
</feature>
<keyword evidence="3" id="KW-1185">Reference proteome</keyword>
<dbReference type="SUPFAM" id="SSF51011">
    <property type="entry name" value="Glycosyl hydrolase domain"/>
    <property type="match status" value="1"/>
</dbReference>
<dbReference type="InterPro" id="IPR017853">
    <property type="entry name" value="GH"/>
</dbReference>
<dbReference type="Gene3D" id="3.20.20.80">
    <property type="entry name" value="Glycosidases"/>
    <property type="match status" value="1"/>
</dbReference>
<evidence type="ECO:0000256" key="1">
    <source>
        <dbReference type="SAM" id="SignalP"/>
    </source>
</evidence>
<keyword evidence="1" id="KW-0732">Signal</keyword>
<dbReference type="PANTHER" id="PTHR43576">
    <property type="entry name" value="ALPHA-L-ARABINOFURANOSIDASE C-RELATED"/>
    <property type="match status" value="1"/>
</dbReference>
<sequence length="572" mass="60556">MQVRGAASLVPGLWLLACNSIAPPVTTFGVLSTSTGDAPVMTGDVHANLDFTRPGEPVGDLVGWNLGPGTRYAPENDPLHPEWRTPVKVAAAQALAEARPGHGRAPWMRFAGLPIDGARGGDGYHFYKWVEPGRAAAPGDAMATFEYFALMQDADAAPIVTLNFGSGTAAEAAAYVAHLNGADADDINVAARLHWGQDQPYRQTLFELGSESYGPWNTGHSADGDYAYANPEAKHGGDPAWAGKPSAAAADYAARALEYVAAVKAVEPEARFWVPLAQASMDGWGGVEAAVEGLAPLLRDPSVAGAVVHHYLLDDARTLGWSGPGDLFFTLAGAEAFRPGFARARAALDGVRPGLELVVTEYHVAGTASRGEFTRGQQAAVGLGVAGMLLLYAQLGVEAACQQAALEFESLERPDRDPLLEPWYNPFRAGPEATAAPMASYVATRLVGEHLLERAAPLEFTKQVERDMSFGPDETIKVPLVHAAAFVDPASETGSLVALHRDLQQSHTFTVDLPPGWTATAASQWAPPSAEHNTMYQPVAVEPAPFVQDGERVQLTLPPHSLVAVRFAAAAQ</sequence>
<evidence type="ECO:0000313" key="3">
    <source>
        <dbReference type="Proteomes" id="UP001221686"/>
    </source>
</evidence>
<accession>A0ABT5DTZ7</accession>
<reference evidence="2 3" key="1">
    <citation type="submission" date="2022-11" db="EMBL/GenBank/DDBJ databases">
        <title>Minimal conservation of predation-associated metabolite biosynthetic gene clusters underscores biosynthetic potential of Myxococcota including descriptions for ten novel species: Archangium lansinium sp. nov., Myxococcus landrumus sp. nov., Nannocystis bai.</title>
        <authorList>
            <person name="Ahearne A."/>
            <person name="Stevens C."/>
            <person name="Dowd S."/>
        </authorList>
    </citation>
    <scope>NUCLEOTIDE SEQUENCE [LARGE SCALE GENOMIC DNA]</scope>
    <source>
        <strain evidence="2 3">BB15-2</strain>
    </source>
</reference>
<comment type="caution">
    <text evidence="2">The sequence shown here is derived from an EMBL/GenBank/DDBJ whole genome shotgun (WGS) entry which is preliminary data.</text>
</comment>
<dbReference type="Gene3D" id="2.60.40.1180">
    <property type="entry name" value="Golgi alpha-mannosidase II"/>
    <property type="match status" value="1"/>
</dbReference>
<dbReference type="InterPro" id="IPR013780">
    <property type="entry name" value="Glyco_hydro_b"/>
</dbReference>
<protein>
    <recommendedName>
        <fullName evidence="4">Alpha-L-arabinofuranosidase C-terminal domain-containing protein</fullName>
    </recommendedName>
</protein>
<organism evidence="2 3">
    <name type="scientific">Nannocystis bainbridge</name>
    <dbReference type="NCBI Taxonomy" id="2995303"/>
    <lineage>
        <taxon>Bacteria</taxon>
        <taxon>Pseudomonadati</taxon>
        <taxon>Myxococcota</taxon>
        <taxon>Polyangia</taxon>
        <taxon>Nannocystales</taxon>
        <taxon>Nannocystaceae</taxon>
        <taxon>Nannocystis</taxon>
    </lineage>
</organism>
<dbReference type="SUPFAM" id="SSF51445">
    <property type="entry name" value="(Trans)glycosidases"/>
    <property type="match status" value="1"/>
</dbReference>
<dbReference type="RefSeq" id="WP_272085021.1">
    <property type="nucleotide sequence ID" value="NZ_JAQNDL010000001.1"/>
</dbReference>
<dbReference type="EMBL" id="JAQNDL010000001">
    <property type="protein sequence ID" value="MDC0716529.1"/>
    <property type="molecule type" value="Genomic_DNA"/>
</dbReference>
<evidence type="ECO:0008006" key="4">
    <source>
        <dbReference type="Google" id="ProtNLM"/>
    </source>
</evidence>
<gene>
    <name evidence="2" type="ORF">POL25_06480</name>
</gene>
<name>A0ABT5DTZ7_9BACT</name>
<dbReference type="PANTHER" id="PTHR43576:SF2">
    <property type="entry name" value="INTRACELLULAR EXO-ALPHA-L-ARABINOFURANOSIDASE 2"/>
    <property type="match status" value="1"/>
</dbReference>
<dbReference type="PROSITE" id="PS51257">
    <property type="entry name" value="PROKAR_LIPOPROTEIN"/>
    <property type="match status" value="1"/>
</dbReference>
<feature type="signal peptide" evidence="1">
    <location>
        <begin position="1"/>
        <end position="22"/>
    </location>
</feature>
<dbReference type="Proteomes" id="UP001221686">
    <property type="component" value="Unassembled WGS sequence"/>
</dbReference>
<evidence type="ECO:0000313" key="2">
    <source>
        <dbReference type="EMBL" id="MDC0716529.1"/>
    </source>
</evidence>
<proteinExistence type="predicted"/>